<dbReference type="Proteomes" id="UP000008281">
    <property type="component" value="Unassembled WGS sequence"/>
</dbReference>
<protein>
    <submittedName>
        <fullName evidence="1">Uncharacterized protein</fullName>
    </submittedName>
</protein>
<dbReference type="PANTHER" id="PTHR21503">
    <property type="entry name" value="F-BOX-CONTAINING HYPOTHETICAL PROTEIN C.ELEGANS"/>
    <property type="match status" value="1"/>
</dbReference>
<organism evidence="2">
    <name type="scientific">Caenorhabditis remanei</name>
    <name type="common">Caenorhabditis vulgaris</name>
    <dbReference type="NCBI Taxonomy" id="31234"/>
    <lineage>
        <taxon>Eukaryota</taxon>
        <taxon>Metazoa</taxon>
        <taxon>Ecdysozoa</taxon>
        <taxon>Nematoda</taxon>
        <taxon>Chromadorea</taxon>
        <taxon>Rhabditida</taxon>
        <taxon>Rhabditina</taxon>
        <taxon>Rhabditomorpha</taxon>
        <taxon>Rhabditoidea</taxon>
        <taxon>Rhabditidae</taxon>
        <taxon>Peloderinae</taxon>
        <taxon>Caenorhabditis</taxon>
    </lineage>
</organism>
<keyword evidence="2" id="KW-1185">Reference proteome</keyword>
<name>E3MVL5_CAERE</name>
<reference evidence="1" key="1">
    <citation type="submission" date="2007-07" db="EMBL/GenBank/DDBJ databases">
        <title>PCAP assembly of the Caenorhabditis remanei genome.</title>
        <authorList>
            <consortium name="The Caenorhabditis remanei Sequencing Consortium"/>
            <person name="Wilson R.K."/>
        </authorList>
    </citation>
    <scope>NUCLEOTIDE SEQUENCE [LARGE SCALE GENOMIC DNA]</scope>
    <source>
        <strain evidence="1">PB4641</strain>
    </source>
</reference>
<dbReference type="eggNOG" id="ENOG502TKCT">
    <property type="taxonomic scope" value="Eukaryota"/>
</dbReference>
<evidence type="ECO:0000313" key="1">
    <source>
        <dbReference type="EMBL" id="EFP10255.1"/>
    </source>
</evidence>
<proteinExistence type="predicted"/>
<dbReference type="OMA" id="INCEWNS"/>
<evidence type="ECO:0000313" key="2">
    <source>
        <dbReference type="Proteomes" id="UP000008281"/>
    </source>
</evidence>
<dbReference type="HOGENOM" id="CLU_781300_0_0_1"/>
<dbReference type="PANTHER" id="PTHR21503:SF8">
    <property type="entry name" value="F-BOX ASSOCIATED DOMAIN-CONTAINING PROTEIN-RELATED"/>
    <property type="match status" value="1"/>
</dbReference>
<gene>
    <name evidence="1" type="ORF">CRE_24105</name>
</gene>
<sequence>MSDVQRKPPEFKFMDLPYLPKQYVLHTMEFSDLLRASTLSKWMAEMVSKVKVPDMDVTINSQIAIIKAGDFKWTINKVDEPDWFGPQLFSKTEFGRYPVTGFTSSKWVSNTTDENFDEVVSIVLKIRKIFPKLKIKNLKMDLNHVDTYAPMFDLFDVKQIKKVDLFTNINKLPSLIEKTKNMKMQGLIHYEEIIWFMAEVKIESSKKQITYCFQNPVDPHGGLHWFTTLGCIMSGMQVLKLDGELLTNADCIEFLKLWQTGKLPCCGIMKAEKVKNIDLKTVLKGTDWSPWNDAQMEKYRGIECFSQYFDLKGFIVKWDDEIISIQYLEDIQLFFVVFWDRRFVDRTFRPIKKIF</sequence>
<dbReference type="AlphaFoldDB" id="E3MVL5"/>
<accession>E3MVL5</accession>
<dbReference type="EMBL" id="DS268483">
    <property type="protein sequence ID" value="EFP10255.1"/>
    <property type="molecule type" value="Genomic_DNA"/>
</dbReference>